<protein>
    <recommendedName>
        <fullName evidence="3">Antitoxin</fullName>
    </recommendedName>
</protein>
<name>A0A8J6UKE5_9BACT</name>
<dbReference type="AlphaFoldDB" id="A0A8J6UKE5"/>
<dbReference type="EMBL" id="JACWUN010000001">
    <property type="protein sequence ID" value="MBD1399317.1"/>
    <property type="molecule type" value="Genomic_DNA"/>
</dbReference>
<evidence type="ECO:0000313" key="2">
    <source>
        <dbReference type="Proteomes" id="UP000632828"/>
    </source>
</evidence>
<dbReference type="Proteomes" id="UP000632828">
    <property type="component" value="Unassembled WGS sequence"/>
</dbReference>
<reference evidence="1" key="1">
    <citation type="submission" date="2020-09" db="EMBL/GenBank/DDBJ databases">
        <title>Pelobacter alkaliphilus sp. nov., a novel anaerobic arsenate-reducing bacterium from terrestrial mud volcano.</title>
        <authorList>
            <person name="Khomyakova M.A."/>
            <person name="Merkel A.Y."/>
            <person name="Slobodkin A.I."/>
        </authorList>
    </citation>
    <scope>NUCLEOTIDE SEQUENCE</scope>
    <source>
        <strain evidence="1">M08fum</strain>
    </source>
</reference>
<proteinExistence type="predicted"/>
<dbReference type="InterPro" id="IPR045944">
    <property type="entry name" value="DUF6364"/>
</dbReference>
<dbReference type="Pfam" id="PF19891">
    <property type="entry name" value="DUF6364"/>
    <property type="match status" value="1"/>
</dbReference>
<evidence type="ECO:0008006" key="3">
    <source>
        <dbReference type="Google" id="ProtNLM"/>
    </source>
</evidence>
<dbReference type="GO" id="GO:0006355">
    <property type="term" value="P:regulation of DNA-templated transcription"/>
    <property type="evidence" value="ECO:0007669"/>
    <property type="project" value="InterPro"/>
</dbReference>
<accession>A0A8J6UKE5</accession>
<keyword evidence="2" id="KW-1185">Reference proteome</keyword>
<sequence length="79" mass="9326">MMPARKLTIRLPEEEIEFAKEYALRNGISVTEMIDRYLKNLRKQTRAELHPDIQRFSGIISSNIDAEIAYHEALEEKHR</sequence>
<evidence type="ECO:0000313" key="1">
    <source>
        <dbReference type="EMBL" id="MBD1399317.1"/>
    </source>
</evidence>
<gene>
    <name evidence="1" type="ORF">ICT70_01380</name>
</gene>
<dbReference type="SUPFAM" id="SSF47598">
    <property type="entry name" value="Ribbon-helix-helix"/>
    <property type="match status" value="1"/>
</dbReference>
<comment type="caution">
    <text evidence="1">The sequence shown here is derived from an EMBL/GenBank/DDBJ whole genome shotgun (WGS) entry which is preliminary data.</text>
</comment>
<organism evidence="1 2">
    <name type="scientific">Pelovirga terrestris</name>
    <dbReference type="NCBI Taxonomy" id="2771352"/>
    <lineage>
        <taxon>Bacteria</taxon>
        <taxon>Pseudomonadati</taxon>
        <taxon>Thermodesulfobacteriota</taxon>
        <taxon>Desulfuromonadia</taxon>
        <taxon>Geobacterales</taxon>
        <taxon>Geobacteraceae</taxon>
        <taxon>Pelovirga</taxon>
    </lineage>
</organism>
<dbReference type="InterPro" id="IPR010985">
    <property type="entry name" value="Ribbon_hlx_hlx"/>
</dbReference>